<reference evidence="1" key="1">
    <citation type="submission" date="2018-07" db="EMBL/GenBank/DDBJ databases">
        <authorList>
            <person name="Quirk P.G."/>
            <person name="Krulwich T.A."/>
        </authorList>
    </citation>
    <scope>NUCLEOTIDE SEQUENCE</scope>
</reference>
<dbReference type="AlphaFoldDB" id="A0A336MPD4"/>
<name>A0A336MPD4_CULSO</name>
<accession>A0A336MPD4</accession>
<dbReference type="VEuPathDB" id="VectorBase:CSON004636"/>
<evidence type="ECO:0000313" key="1">
    <source>
        <dbReference type="EMBL" id="SSX32206.1"/>
    </source>
</evidence>
<protein>
    <submittedName>
        <fullName evidence="1">CSON004636 protein</fullName>
    </submittedName>
</protein>
<proteinExistence type="predicted"/>
<organism evidence="1">
    <name type="scientific">Culicoides sonorensis</name>
    <name type="common">Biting midge</name>
    <dbReference type="NCBI Taxonomy" id="179676"/>
    <lineage>
        <taxon>Eukaryota</taxon>
        <taxon>Metazoa</taxon>
        <taxon>Ecdysozoa</taxon>
        <taxon>Arthropoda</taxon>
        <taxon>Hexapoda</taxon>
        <taxon>Insecta</taxon>
        <taxon>Pterygota</taxon>
        <taxon>Neoptera</taxon>
        <taxon>Endopterygota</taxon>
        <taxon>Diptera</taxon>
        <taxon>Nematocera</taxon>
        <taxon>Chironomoidea</taxon>
        <taxon>Ceratopogonidae</taxon>
        <taxon>Ceratopogoninae</taxon>
        <taxon>Culicoides</taxon>
        <taxon>Monoculicoides</taxon>
    </lineage>
</organism>
<gene>
    <name evidence="1" type="primary">CSON004636</name>
</gene>
<dbReference type="EMBL" id="UFQT01001947">
    <property type="protein sequence ID" value="SSX32206.1"/>
    <property type="molecule type" value="Genomic_DNA"/>
</dbReference>
<sequence length="74" mass="8445">MQVGRRKTVRKIDVAFLKSALYLSSNISLADYNMGYCLTGTLERGCKRTNQFQTTHFAVIRRCWPALENDNGKS</sequence>